<accession>A0ACB5SUS5</accession>
<comment type="caution">
    <text evidence="1">The sequence shown here is derived from an EMBL/GenBank/DDBJ whole genome shotgun (WGS) entry which is preliminary data.</text>
</comment>
<name>A0ACB5SUS5_AMBMO</name>
<sequence length="194" mass="20979">MFSLSNFISTISVNLLLLTVLLPYEAHCKLATLDDYDEGIAGLATAAAVLSDMHLEPGYYYRIDSNLYSSVITLEDSMQKQPITATVPTSPSLNLDDYKIAQNKLQDVALSYYAVLPSVDQTSLNPKITSFYGDVYSRFYGVSPNFANQPTATTTTTGVTTTTGAAAVNFNNAPAASPAPTEYNMSQVVLQYVV</sequence>
<organism evidence="1 2">
    <name type="scientific">Ambrosiozyma monospora</name>
    <name type="common">Yeast</name>
    <name type="synonym">Endomycopsis monosporus</name>
    <dbReference type="NCBI Taxonomy" id="43982"/>
    <lineage>
        <taxon>Eukaryota</taxon>
        <taxon>Fungi</taxon>
        <taxon>Dikarya</taxon>
        <taxon>Ascomycota</taxon>
        <taxon>Saccharomycotina</taxon>
        <taxon>Pichiomycetes</taxon>
        <taxon>Pichiales</taxon>
        <taxon>Pichiaceae</taxon>
        <taxon>Ambrosiozyma</taxon>
    </lineage>
</organism>
<keyword evidence="2" id="KW-1185">Reference proteome</keyword>
<reference evidence="1" key="1">
    <citation type="submission" date="2023-04" db="EMBL/GenBank/DDBJ databases">
        <title>Ambrosiozyma monospora NBRC 10751.</title>
        <authorList>
            <person name="Ichikawa N."/>
            <person name="Sato H."/>
            <person name="Tonouchi N."/>
        </authorList>
    </citation>
    <scope>NUCLEOTIDE SEQUENCE</scope>
    <source>
        <strain evidence="1">NBRC 10751</strain>
    </source>
</reference>
<evidence type="ECO:0000313" key="2">
    <source>
        <dbReference type="Proteomes" id="UP001165064"/>
    </source>
</evidence>
<dbReference type="EMBL" id="BSXS01000726">
    <property type="protein sequence ID" value="GME73653.1"/>
    <property type="molecule type" value="Genomic_DNA"/>
</dbReference>
<evidence type="ECO:0000313" key="1">
    <source>
        <dbReference type="EMBL" id="GME73653.1"/>
    </source>
</evidence>
<protein>
    <submittedName>
        <fullName evidence="1">Unnamed protein product</fullName>
    </submittedName>
</protein>
<proteinExistence type="predicted"/>
<gene>
    <name evidence="1" type="ORF">Amon02_000148100</name>
</gene>
<dbReference type="Proteomes" id="UP001165064">
    <property type="component" value="Unassembled WGS sequence"/>
</dbReference>